<dbReference type="Pfam" id="PF13041">
    <property type="entry name" value="PPR_2"/>
    <property type="match status" value="1"/>
</dbReference>
<protein>
    <submittedName>
        <fullName evidence="3">Pentatricopeptide repeat-containing protein</fullName>
    </submittedName>
</protein>
<dbReference type="FunFam" id="1.25.40.10:FF:000073">
    <property type="entry name" value="Pentatricopeptide repeat-containing protein chloroplastic"/>
    <property type="match status" value="1"/>
</dbReference>
<accession>A0AAW2KGQ8</accession>
<dbReference type="NCBIfam" id="TIGR00756">
    <property type="entry name" value="PPR"/>
    <property type="match status" value="3"/>
</dbReference>
<evidence type="ECO:0000256" key="1">
    <source>
        <dbReference type="ARBA" id="ARBA00022737"/>
    </source>
</evidence>
<proteinExistence type="predicted"/>
<dbReference type="PROSITE" id="PS51375">
    <property type="entry name" value="PPR"/>
    <property type="match status" value="3"/>
</dbReference>
<dbReference type="GO" id="GO:0009451">
    <property type="term" value="P:RNA modification"/>
    <property type="evidence" value="ECO:0007669"/>
    <property type="project" value="InterPro"/>
</dbReference>
<feature type="repeat" description="PPR" evidence="2">
    <location>
        <begin position="218"/>
        <end position="252"/>
    </location>
</feature>
<dbReference type="Pfam" id="PF01535">
    <property type="entry name" value="PPR"/>
    <property type="match status" value="3"/>
</dbReference>
<reference evidence="3" key="2">
    <citation type="journal article" date="2024" name="Plant">
        <title>Genomic evolution and insights into agronomic trait innovations of Sesamum species.</title>
        <authorList>
            <person name="Miao H."/>
            <person name="Wang L."/>
            <person name="Qu L."/>
            <person name="Liu H."/>
            <person name="Sun Y."/>
            <person name="Le M."/>
            <person name="Wang Q."/>
            <person name="Wei S."/>
            <person name="Zheng Y."/>
            <person name="Lin W."/>
            <person name="Duan Y."/>
            <person name="Cao H."/>
            <person name="Xiong S."/>
            <person name="Wang X."/>
            <person name="Wei L."/>
            <person name="Li C."/>
            <person name="Ma Q."/>
            <person name="Ju M."/>
            <person name="Zhao R."/>
            <person name="Li G."/>
            <person name="Mu C."/>
            <person name="Tian Q."/>
            <person name="Mei H."/>
            <person name="Zhang T."/>
            <person name="Gao T."/>
            <person name="Zhang H."/>
        </authorList>
    </citation>
    <scope>NUCLEOTIDE SEQUENCE</scope>
    <source>
        <strain evidence="3">G02</strain>
    </source>
</reference>
<organism evidence="3">
    <name type="scientific">Sesamum radiatum</name>
    <name type="common">Black benniseed</name>
    <dbReference type="NCBI Taxonomy" id="300843"/>
    <lineage>
        <taxon>Eukaryota</taxon>
        <taxon>Viridiplantae</taxon>
        <taxon>Streptophyta</taxon>
        <taxon>Embryophyta</taxon>
        <taxon>Tracheophyta</taxon>
        <taxon>Spermatophyta</taxon>
        <taxon>Magnoliopsida</taxon>
        <taxon>eudicotyledons</taxon>
        <taxon>Gunneridae</taxon>
        <taxon>Pentapetalae</taxon>
        <taxon>asterids</taxon>
        <taxon>lamiids</taxon>
        <taxon>Lamiales</taxon>
        <taxon>Pedaliaceae</taxon>
        <taxon>Sesamum</taxon>
    </lineage>
</organism>
<comment type="caution">
    <text evidence="3">The sequence shown here is derived from an EMBL/GenBank/DDBJ whole genome shotgun (WGS) entry which is preliminary data.</text>
</comment>
<feature type="repeat" description="PPR" evidence="2">
    <location>
        <begin position="117"/>
        <end position="151"/>
    </location>
</feature>
<dbReference type="GO" id="GO:0003723">
    <property type="term" value="F:RNA binding"/>
    <property type="evidence" value="ECO:0007669"/>
    <property type="project" value="InterPro"/>
</dbReference>
<dbReference type="InterPro" id="IPR011990">
    <property type="entry name" value="TPR-like_helical_dom_sf"/>
</dbReference>
<dbReference type="PANTHER" id="PTHR24015">
    <property type="entry name" value="OS07G0578800 PROTEIN-RELATED"/>
    <property type="match status" value="1"/>
</dbReference>
<evidence type="ECO:0000313" key="3">
    <source>
        <dbReference type="EMBL" id="KAL0306110.1"/>
    </source>
</evidence>
<reference evidence="3" key="1">
    <citation type="submission" date="2020-06" db="EMBL/GenBank/DDBJ databases">
        <authorList>
            <person name="Li T."/>
            <person name="Hu X."/>
            <person name="Zhang T."/>
            <person name="Song X."/>
            <person name="Zhang H."/>
            <person name="Dai N."/>
            <person name="Sheng W."/>
            <person name="Hou X."/>
            <person name="Wei L."/>
        </authorList>
    </citation>
    <scope>NUCLEOTIDE SEQUENCE</scope>
    <source>
        <strain evidence="3">G02</strain>
        <tissue evidence="3">Leaf</tissue>
    </source>
</reference>
<dbReference type="EMBL" id="JACGWJ010000028">
    <property type="protein sequence ID" value="KAL0306110.1"/>
    <property type="molecule type" value="Genomic_DNA"/>
</dbReference>
<keyword evidence="1" id="KW-0677">Repeat</keyword>
<gene>
    <name evidence="3" type="ORF">Sradi_6028300</name>
</gene>
<feature type="repeat" description="PPR" evidence="2">
    <location>
        <begin position="86"/>
        <end position="116"/>
    </location>
</feature>
<dbReference type="Gene3D" id="1.25.40.10">
    <property type="entry name" value="Tetratricopeptide repeat domain"/>
    <property type="match status" value="3"/>
</dbReference>
<dbReference type="InterPro" id="IPR046960">
    <property type="entry name" value="PPR_At4g14850-like_plant"/>
</dbReference>
<sequence>MYFETGRYEDAQNLFHYMPQKDLISWNSMMAGYVLGGKCLDALSTFRDLLCMWNTTNFVTFAINAGFLSEGRVVHALVITSGLHGNMVVGNALVTMYGKCGMTHEAKNVFKRMPEKELVTWNALIGGYAENEEVDEAIKAFKLMRERGIPPNYITLINVLDLLGSRNLLKHGMPLHAHILLTGFESNEYVRNSLISMYANCGDLNSSNTIFCALVNRTSASWNSMVAAKAHNGQWEEALKLLLEMQRAEVDFDQFSLSAALSASANLAILEDGQHLHGLAIKLGYDDYHFVANATMDMYGKCGELSDLLKLLPEPKRRSRLSWNILISALLGMDTSTKPEKSFTKWLNRV</sequence>
<evidence type="ECO:0000256" key="2">
    <source>
        <dbReference type="PROSITE-ProRule" id="PRU00708"/>
    </source>
</evidence>
<dbReference type="InterPro" id="IPR002885">
    <property type="entry name" value="PPR_rpt"/>
</dbReference>
<name>A0AAW2KGQ8_SESRA</name>
<dbReference type="AlphaFoldDB" id="A0AAW2KGQ8"/>